<dbReference type="InterPro" id="IPR029000">
    <property type="entry name" value="Cyclophilin-like_dom_sf"/>
</dbReference>
<protein>
    <recommendedName>
        <fullName evidence="2">peptidylprolyl isomerase</fullName>
        <ecNumber evidence="2">5.2.1.8</ecNumber>
    </recommendedName>
</protein>
<dbReference type="CTD" id="173225"/>
<dbReference type="PaxDb" id="6239-Y87G2A.6.1"/>
<dbReference type="EC" id="5.2.1.8" evidence="2"/>
<dbReference type="OrthoDB" id="10264753at2759"/>
<accession>Q9U1Q3</accession>
<dbReference type="PRINTS" id="PR00153">
    <property type="entry name" value="CSAPPISMRASE"/>
</dbReference>
<dbReference type="GO" id="GO:0003755">
    <property type="term" value="F:peptidyl-prolyl cis-trans isomerase activity"/>
    <property type="evidence" value="ECO:0000318"/>
    <property type="project" value="GO_Central"/>
</dbReference>
<dbReference type="PROSITE" id="PS00170">
    <property type="entry name" value="CSA_PPIASE_1"/>
    <property type="match status" value="1"/>
</dbReference>
<dbReference type="eggNOG" id="KOG0882">
    <property type="taxonomic scope" value="Eukaryota"/>
</dbReference>
<dbReference type="GeneID" id="173225"/>
<dbReference type="SUPFAM" id="SSF50978">
    <property type="entry name" value="WD40 repeat-like"/>
    <property type="match status" value="1"/>
</dbReference>
<reference evidence="9 10" key="1">
    <citation type="journal article" date="1998" name="Science">
        <title>Genome sequence of the nematode C. elegans: a platform for investigating biology.</title>
        <authorList>
            <consortium name="The C. elegans sequencing consortium"/>
            <person name="Sulson J.E."/>
            <person name="Waterston R."/>
        </authorList>
    </citation>
    <scope>NUCLEOTIDE SEQUENCE [LARGE SCALE GENOMIC DNA]</scope>
    <source>
        <strain evidence="9 10">Bristol N2</strain>
    </source>
</reference>
<dbReference type="EMBL" id="BX284601">
    <property type="protein sequence ID" value="CAB60429.1"/>
    <property type="molecule type" value="Genomic_DNA"/>
</dbReference>
<dbReference type="InterPro" id="IPR015943">
    <property type="entry name" value="WD40/YVTN_repeat-like_dom_sf"/>
</dbReference>
<comment type="catalytic activity">
    <reaction evidence="1">
        <text>[protein]-peptidylproline (omega=180) = [protein]-peptidylproline (omega=0)</text>
        <dbReference type="Rhea" id="RHEA:16237"/>
        <dbReference type="Rhea" id="RHEA-COMP:10747"/>
        <dbReference type="Rhea" id="RHEA-COMP:10748"/>
        <dbReference type="ChEBI" id="CHEBI:83833"/>
        <dbReference type="ChEBI" id="CHEBI:83834"/>
        <dbReference type="EC" id="5.2.1.8"/>
    </reaction>
</comment>
<keyword evidence="6 9" id="KW-0413">Isomerase</keyword>
<dbReference type="FunFam" id="2.130.10.10:FF:000471">
    <property type="entry name" value="Peptidylprolyl isomerase domain and WD repeat-containing protein"/>
    <property type="match status" value="1"/>
</dbReference>
<dbReference type="Bgee" id="WBGene00000891">
    <property type="expression patterns" value="Expressed in germ line (C elegans) and 4 other cell types or tissues"/>
</dbReference>
<dbReference type="InterPro" id="IPR001680">
    <property type="entry name" value="WD40_rpt"/>
</dbReference>
<keyword evidence="12" id="KW-1267">Proteomics identification</keyword>
<evidence type="ECO:0000256" key="4">
    <source>
        <dbReference type="ARBA" id="ARBA00022737"/>
    </source>
</evidence>
<proteinExistence type="evidence at protein level"/>
<sequence length="629" mass="70845">MEPVFKEPSPKKKRVENPPENAPDAPKKPQLKHESEFLRSIPSSSQYEKSFMHRDTISHVIATKTDFIITASVDGHLKFWKKKHSEGVEFVKHFRCHLSEFSHICANIDGTLLATVCEADKSVKVFDIENFDMINMIKLDFPPKTANWVHQSNDPIAHLAIGAADSGKIIVVDGKATAAPICIKDKLHSTPVKIIEYSQSLDIIVSIDESGMIECWNGERGDFQFPETKLTWEYKLETDLYDFVKAKTIPVCATFDPSGLKLATFAEDRKIRIFNVKTGKLAQLIDETTQKYHCEAKENKNYGLQHMEWSRRLASEKEMDKDKKNSLKYTKICFDQSGNFLLYPTPIGVKVFNLVTNEVSRTIGRDEAIRFVAVSLCNALPDIRQKLQGAAITLETAAADNPTLNRKTDPDPLMVCCALRKNRFYLFTNTEPYNVEDDEGNPSVSGRDVFNERPKKEDLLTALDTEGGEKVLNKEAIIHTSFGDITIRLFGDECPKTVENFCTHSRRGYYNGLTFHRVIKSFMIQTGDPSGKGTGGESIWGEDFEDEFHPRLRHDKPFKVSMANAGGGNTNGSQFFITVCPADWLDGKNTLFGEVTAGMSVVQRINQVSTFERSGRPRESIQIMSISLK</sequence>
<evidence type="ECO:0000256" key="2">
    <source>
        <dbReference type="ARBA" id="ARBA00013194"/>
    </source>
</evidence>
<dbReference type="PROSITE" id="PS50072">
    <property type="entry name" value="CSA_PPIASE_2"/>
    <property type="match status" value="1"/>
</dbReference>
<keyword evidence="4" id="KW-0677">Repeat</keyword>
<evidence type="ECO:0000313" key="9">
    <source>
        <dbReference type="EMBL" id="CAB60429.1"/>
    </source>
</evidence>
<dbReference type="PeptideAtlas" id="Q9U1Q3"/>
<dbReference type="Reactome" id="R-CEL-72163">
    <property type="pathway name" value="mRNA Splicing - Major Pathway"/>
</dbReference>
<evidence type="ECO:0000259" key="8">
    <source>
        <dbReference type="PROSITE" id="PS50072"/>
    </source>
</evidence>
<dbReference type="Gene3D" id="2.130.10.10">
    <property type="entry name" value="YVTN repeat-like/Quinoprotein amine dehydrogenase"/>
    <property type="match status" value="2"/>
</dbReference>
<dbReference type="InterPro" id="IPR036322">
    <property type="entry name" value="WD40_repeat_dom_sf"/>
</dbReference>
<dbReference type="InterPro" id="IPR020892">
    <property type="entry name" value="Cyclophilin-type_PPIase_CS"/>
</dbReference>
<dbReference type="InterPro" id="IPR002130">
    <property type="entry name" value="Cyclophilin-type_PPIase_dom"/>
</dbReference>
<dbReference type="FunFam" id="2.40.100.10:FF:000003">
    <property type="entry name" value="Peptidylprolyl isomerase domain and WD repeat-containing 1"/>
    <property type="match status" value="1"/>
</dbReference>
<dbReference type="UCSC" id="Y87G2A.6.1">
    <property type="organism name" value="c. elegans"/>
</dbReference>
<name>Q9U1Q3_CAEEL</name>
<dbReference type="HOGENOM" id="CLU_012062_31_2_1"/>
<dbReference type="SMART" id="SM00320">
    <property type="entry name" value="WD40"/>
    <property type="match status" value="4"/>
</dbReference>
<evidence type="ECO:0000313" key="10">
    <source>
        <dbReference type="Proteomes" id="UP000001940"/>
    </source>
</evidence>
<evidence type="ECO:0000256" key="6">
    <source>
        <dbReference type="ARBA" id="ARBA00023235"/>
    </source>
</evidence>
<dbReference type="InterPro" id="IPR044666">
    <property type="entry name" value="Cyclophilin_A-like"/>
</dbReference>
<dbReference type="KEGG" id="cel:CELE_Y87G2A.6"/>
<dbReference type="AlphaFoldDB" id="Q9U1Q3"/>
<evidence type="ECO:0000256" key="1">
    <source>
        <dbReference type="ARBA" id="ARBA00000971"/>
    </source>
</evidence>
<dbReference type="InParanoid" id="Q9U1Q3"/>
<evidence type="ECO:0007829" key="12">
    <source>
        <dbReference type="PeptideAtlas" id="Q9U1Q3"/>
    </source>
</evidence>
<feature type="region of interest" description="Disordered" evidence="7">
    <location>
        <begin position="1"/>
        <end position="33"/>
    </location>
</feature>
<dbReference type="PhylomeDB" id="Q9U1Q3"/>
<dbReference type="SUPFAM" id="SSF50891">
    <property type="entry name" value="Cyclophilin-like"/>
    <property type="match status" value="1"/>
</dbReference>
<dbReference type="STRING" id="6239.Y87G2A.6.2"/>
<evidence type="ECO:0000256" key="7">
    <source>
        <dbReference type="SAM" id="MobiDB-lite"/>
    </source>
</evidence>
<evidence type="ECO:0000256" key="5">
    <source>
        <dbReference type="ARBA" id="ARBA00023110"/>
    </source>
</evidence>
<dbReference type="GO" id="GO:0006457">
    <property type="term" value="P:protein folding"/>
    <property type="evidence" value="ECO:0000318"/>
    <property type="project" value="GO_Central"/>
</dbReference>
<dbReference type="SMR" id="Q9U1Q3"/>
<evidence type="ECO:0000313" key="11">
    <source>
        <dbReference type="WormBase" id="Y87G2A.6"/>
    </source>
</evidence>
<dbReference type="GO" id="GO:0005634">
    <property type="term" value="C:nucleus"/>
    <property type="evidence" value="ECO:0007669"/>
    <property type="project" value="UniProtKB-ARBA"/>
</dbReference>
<evidence type="ECO:0000256" key="3">
    <source>
        <dbReference type="ARBA" id="ARBA00022574"/>
    </source>
</evidence>
<gene>
    <name evidence="9 11" type="primary">cyn-15</name>
    <name evidence="9" type="ORF">CELE_Y87G2A.6</name>
    <name evidence="11" type="ORF">Y87G2A.6</name>
</gene>
<dbReference type="Proteomes" id="UP000001940">
    <property type="component" value="Chromosome I"/>
</dbReference>
<keyword evidence="3" id="KW-0853">WD repeat</keyword>
<keyword evidence="5" id="KW-0697">Rotamase</keyword>
<dbReference type="FunCoup" id="Q9U1Q3">
    <property type="interactions" value="2946"/>
</dbReference>
<dbReference type="Gene3D" id="2.40.100.10">
    <property type="entry name" value="Cyclophilin-like"/>
    <property type="match status" value="1"/>
</dbReference>
<organism evidence="9 10">
    <name type="scientific">Caenorhabditis elegans</name>
    <dbReference type="NCBI Taxonomy" id="6239"/>
    <lineage>
        <taxon>Eukaryota</taxon>
        <taxon>Metazoa</taxon>
        <taxon>Ecdysozoa</taxon>
        <taxon>Nematoda</taxon>
        <taxon>Chromadorea</taxon>
        <taxon>Rhabditida</taxon>
        <taxon>Rhabditina</taxon>
        <taxon>Rhabditomorpha</taxon>
        <taxon>Rhabditoidea</taxon>
        <taxon>Rhabditidae</taxon>
        <taxon>Peloderinae</taxon>
        <taxon>Caenorhabditis</taxon>
    </lineage>
</organism>
<dbReference type="Pfam" id="PF00400">
    <property type="entry name" value="WD40"/>
    <property type="match status" value="1"/>
</dbReference>
<dbReference type="AGR" id="WB:WBGene00000891"/>
<dbReference type="PANTHER" id="PTHR45625:SF4">
    <property type="entry name" value="PEPTIDYLPROLYL ISOMERASE DOMAIN AND WD REPEAT-CONTAINING PROTEIN 1"/>
    <property type="match status" value="1"/>
</dbReference>
<dbReference type="PANTHER" id="PTHR45625">
    <property type="entry name" value="PEPTIDYL-PROLYL CIS-TRANS ISOMERASE-RELATED"/>
    <property type="match status" value="1"/>
</dbReference>
<feature type="compositionally biased region" description="Basic and acidic residues" evidence="7">
    <location>
        <begin position="1"/>
        <end position="10"/>
    </location>
</feature>
<dbReference type="OMA" id="GMVEYWR"/>
<dbReference type="RefSeq" id="NP_493378.1">
    <property type="nucleotide sequence ID" value="NM_060977.5"/>
</dbReference>
<dbReference type="Pfam" id="PF00160">
    <property type="entry name" value="Pro_isomerase"/>
    <property type="match status" value="1"/>
</dbReference>
<dbReference type="WormBase" id="Y87G2A.6">
    <property type="protein sequence ID" value="CE24686"/>
    <property type="gene ID" value="WBGene00000891"/>
    <property type="gene designation" value="cyn-15"/>
</dbReference>
<keyword evidence="10" id="KW-1185">Reference proteome</keyword>
<feature type="domain" description="PPIase cyclophilin-type" evidence="8">
    <location>
        <begin position="472"/>
        <end position="628"/>
    </location>
</feature>